<sequence>MDSNGSVVIHFEHGEEQHISTLVMKGRYERKRKKKFPPLIGENKESDSDGSGSDSNSSGSDISDSSGSEGNGDEGGDNEGNDE</sequence>
<dbReference type="AlphaFoldDB" id="A0A8S9G5J0"/>
<dbReference type="EMBL" id="QGKW02002228">
    <property type="protein sequence ID" value="KAF2539796.1"/>
    <property type="molecule type" value="Genomic_DNA"/>
</dbReference>
<proteinExistence type="predicted"/>
<feature type="region of interest" description="Disordered" evidence="1">
    <location>
        <begin position="1"/>
        <end position="83"/>
    </location>
</feature>
<feature type="compositionally biased region" description="Low complexity" evidence="1">
    <location>
        <begin position="49"/>
        <end position="68"/>
    </location>
</feature>
<feature type="compositionally biased region" description="Acidic residues" evidence="1">
    <location>
        <begin position="71"/>
        <end position="83"/>
    </location>
</feature>
<comment type="caution">
    <text evidence="2">The sequence shown here is derived from an EMBL/GenBank/DDBJ whole genome shotgun (WGS) entry which is preliminary data.</text>
</comment>
<accession>A0A8S9G5J0</accession>
<name>A0A8S9G5J0_BRACR</name>
<dbReference type="Proteomes" id="UP000712281">
    <property type="component" value="Unassembled WGS sequence"/>
</dbReference>
<organism evidence="2 3">
    <name type="scientific">Brassica cretica</name>
    <name type="common">Mustard</name>
    <dbReference type="NCBI Taxonomy" id="69181"/>
    <lineage>
        <taxon>Eukaryota</taxon>
        <taxon>Viridiplantae</taxon>
        <taxon>Streptophyta</taxon>
        <taxon>Embryophyta</taxon>
        <taxon>Tracheophyta</taxon>
        <taxon>Spermatophyta</taxon>
        <taxon>Magnoliopsida</taxon>
        <taxon>eudicotyledons</taxon>
        <taxon>Gunneridae</taxon>
        <taxon>Pentapetalae</taxon>
        <taxon>rosids</taxon>
        <taxon>malvids</taxon>
        <taxon>Brassicales</taxon>
        <taxon>Brassicaceae</taxon>
        <taxon>Brassiceae</taxon>
        <taxon>Brassica</taxon>
    </lineage>
</organism>
<evidence type="ECO:0000313" key="3">
    <source>
        <dbReference type="Proteomes" id="UP000712281"/>
    </source>
</evidence>
<evidence type="ECO:0000313" key="2">
    <source>
        <dbReference type="EMBL" id="KAF2539796.1"/>
    </source>
</evidence>
<protein>
    <submittedName>
        <fullName evidence="2">Uncharacterized protein</fullName>
    </submittedName>
</protein>
<gene>
    <name evidence="2" type="ORF">F2Q68_00021514</name>
</gene>
<reference evidence="2" key="1">
    <citation type="submission" date="2019-12" db="EMBL/GenBank/DDBJ databases">
        <title>Genome sequencing and annotation of Brassica cretica.</title>
        <authorList>
            <person name="Studholme D.J."/>
            <person name="Sarris P.F."/>
        </authorList>
    </citation>
    <scope>NUCLEOTIDE SEQUENCE</scope>
    <source>
        <strain evidence="2">PFS-001/15</strain>
        <tissue evidence="2">Leaf</tissue>
    </source>
</reference>
<evidence type="ECO:0000256" key="1">
    <source>
        <dbReference type="SAM" id="MobiDB-lite"/>
    </source>
</evidence>